<evidence type="ECO:0000256" key="4">
    <source>
        <dbReference type="SAM" id="MobiDB-lite"/>
    </source>
</evidence>
<dbReference type="GO" id="GO:0044780">
    <property type="term" value="P:bacterial-type flagellum assembly"/>
    <property type="evidence" value="ECO:0007669"/>
    <property type="project" value="InterPro"/>
</dbReference>
<feature type="region of interest" description="Disordered" evidence="4">
    <location>
        <begin position="75"/>
        <end position="97"/>
    </location>
</feature>
<dbReference type="Gene3D" id="3.30.750.140">
    <property type="match status" value="1"/>
</dbReference>
<evidence type="ECO:0000259" key="5">
    <source>
        <dbReference type="Pfam" id="PF02120"/>
    </source>
</evidence>
<evidence type="ECO:0000256" key="3">
    <source>
        <dbReference type="ARBA" id="ARBA00022795"/>
    </source>
</evidence>
<dbReference type="GO" id="GO:0009424">
    <property type="term" value="C:bacterial-type flagellum hook"/>
    <property type="evidence" value="ECO:0007669"/>
    <property type="project" value="InterPro"/>
</dbReference>
<evidence type="ECO:0000256" key="1">
    <source>
        <dbReference type="ARBA" id="ARBA00003944"/>
    </source>
</evidence>
<keyword evidence="3" id="KW-1005">Bacterial flagellum biogenesis</keyword>
<dbReference type="Pfam" id="PF02120">
    <property type="entry name" value="Flg_hook"/>
    <property type="match status" value="1"/>
</dbReference>
<feature type="domain" description="Flagellar hook-length control protein-like C-terminal" evidence="5">
    <location>
        <begin position="301"/>
        <end position="381"/>
    </location>
</feature>
<evidence type="ECO:0000256" key="2">
    <source>
        <dbReference type="ARBA" id="ARBA00009149"/>
    </source>
</evidence>
<sequence length="430" mass="47345">MEVRNVMLNQGDFPKTNGKSVDSPEGFVGVLEFLLSTAPVQQMPGQDETACQELPLSLDAANQTHVFQDINNISGNLPDLLSNNNETTEPSYSSDESNGVNLAQMQQISIPLLTTDIRQATNLTNNDVIPVDVSNGFSEMGEAEEGNELLLQQAPNTNIQEQASQAIKVDAVHSIQTTLMVSGNTKNESVLQVADSPNNVLSSSQEQEAGAQVTPVLEKEFSNEEQSKHGFIDRQTVVDENPHRHKSLTNKDEQFTAEFVMTKQENSLSAKEVGSSTRLNQMLETSLSQLPNKLTEMIRAMMIQQDPGTTTIRMKLKPEHLGEVTVKLTWSKGELSAQFVTATGLAKESLESSFPQLKQLLAQQNIRLSEAAVFMDQQAQQWDQGARRNNNWQYKYNGKTQNGYLFAVQASELTGVEVGQTATRGVNITI</sequence>
<dbReference type="Proteomes" id="UP000189464">
    <property type="component" value="Chromosome"/>
</dbReference>
<dbReference type="STRING" id="1833852.B0537_12450"/>
<name>A0A1S6IYF9_9FIRM</name>
<dbReference type="InterPro" id="IPR021136">
    <property type="entry name" value="Flagellar_hook_control-like_C"/>
</dbReference>
<comment type="function">
    <text evidence="1">Controls the length of the flagellar hook.</text>
</comment>
<gene>
    <name evidence="6" type="ORF">B0537_12450</name>
</gene>
<evidence type="ECO:0000313" key="6">
    <source>
        <dbReference type="EMBL" id="AQS59819.1"/>
    </source>
</evidence>
<keyword evidence="7" id="KW-1185">Reference proteome</keyword>
<dbReference type="PRINTS" id="PR01007">
    <property type="entry name" value="FLGHOOKFLIK"/>
</dbReference>
<protein>
    <recommendedName>
        <fullName evidence="5">Flagellar hook-length control protein-like C-terminal domain-containing protein</fullName>
    </recommendedName>
</protein>
<evidence type="ECO:0000313" key="7">
    <source>
        <dbReference type="Proteomes" id="UP000189464"/>
    </source>
</evidence>
<comment type="similarity">
    <text evidence="2">Belongs to the FliK family.</text>
</comment>
<reference evidence="6 7" key="1">
    <citation type="journal article" date="2016" name="Int. J. Syst. Evol. Microbiol.">
        <title>Desulfotomaculum ferrireducens sp. nov., a moderately thermophilic sulfate-reducing and dissimilatory Fe(III)-reducing bacterium isolated from compost.</title>
        <authorList>
            <person name="Yang G."/>
            <person name="Guo J."/>
            <person name="Zhuang L."/>
            <person name="Yuan Y."/>
            <person name="Zhou S."/>
        </authorList>
    </citation>
    <scope>NUCLEOTIDE SEQUENCE [LARGE SCALE GENOMIC DNA]</scope>
    <source>
        <strain evidence="6 7">GSS09</strain>
    </source>
</reference>
<dbReference type="OrthoDB" id="1787532at2"/>
<dbReference type="EMBL" id="CP019698">
    <property type="protein sequence ID" value="AQS59819.1"/>
    <property type="molecule type" value="Genomic_DNA"/>
</dbReference>
<dbReference type="InterPro" id="IPR038610">
    <property type="entry name" value="FliK-like_C_sf"/>
</dbReference>
<dbReference type="KEGG" id="dfg:B0537_12450"/>
<organism evidence="6 7">
    <name type="scientific">Desulforamulus ferrireducens</name>
    <dbReference type="NCBI Taxonomy" id="1833852"/>
    <lineage>
        <taxon>Bacteria</taxon>
        <taxon>Bacillati</taxon>
        <taxon>Bacillota</taxon>
        <taxon>Clostridia</taxon>
        <taxon>Eubacteriales</taxon>
        <taxon>Peptococcaceae</taxon>
        <taxon>Desulforamulus</taxon>
    </lineage>
</organism>
<dbReference type="InterPro" id="IPR001635">
    <property type="entry name" value="Flag_hook_Flik"/>
</dbReference>
<dbReference type="CDD" id="cd17470">
    <property type="entry name" value="T3SS_Flik_C"/>
    <property type="match status" value="1"/>
</dbReference>
<dbReference type="AlphaFoldDB" id="A0A1S6IYF9"/>
<proteinExistence type="inferred from homology"/>
<dbReference type="RefSeq" id="WP_077714862.1">
    <property type="nucleotide sequence ID" value="NZ_CP019698.1"/>
</dbReference>
<accession>A0A1S6IYF9</accession>